<dbReference type="Gene3D" id="3.90.780.10">
    <property type="entry name" value="5'-Nucleotidase, C-terminal domain"/>
    <property type="match status" value="1"/>
</dbReference>
<dbReference type="GO" id="GO:0000166">
    <property type="term" value="F:nucleotide binding"/>
    <property type="evidence" value="ECO:0007669"/>
    <property type="project" value="UniProtKB-KW"/>
</dbReference>
<dbReference type="AlphaFoldDB" id="A0A239A243"/>
<dbReference type="GO" id="GO:0009166">
    <property type="term" value="P:nucleotide catabolic process"/>
    <property type="evidence" value="ECO:0007669"/>
    <property type="project" value="InterPro"/>
</dbReference>
<sequence>MRHSHARTVASSILSPRPLARPLARPLPMLLLALLLALCACARPQPLRLELAHLNDTHSNLEPVDERLVLQVDGQPQAVRAKIGGMARLKTALDAARSQTPGLVLLHAGDAVQGTLYFNVFHGRPEFELLNALGVDAMCLGNHEFDKGPQALGRMLALARFPVLAANVDASKEPALAGRWRPYAILRVPTKGGTEPVGVIGATTPTTPRITADVGRVRFSDPAPAIRRAVAELSSQGVNKIVLLSHNGYEDDLRLAKSVAGLDVVIGGHSHTLLGDRRALAALGLSPAGPYPTVVSGPDGGATLVAQAWKWGEVLGRLSVDFDAQGRITGHSAAPALVMDKAFSQDGRPVDPASAQGAALAAAARASGAAAFPAEDPAMLTALAPYTQRIKAFQNAPVGATLSQDLVRGAASDPGPLVADSCLAAVPEADIALMNQGGLRRDLPAGPVTQGQVMGLLPFANTLVVLEVSGQQLKDALEDALASQIAARHGEALRPPHPAGFTYAVDAARPKGRRITALARMTPGGGSAPILPGDALRLVTISFLAGGGDGMDTLRKIGDRTDTGTVDSDAFAAHLARLGASGPVAPPAGPRVSLAR</sequence>
<evidence type="ECO:0000256" key="2">
    <source>
        <dbReference type="RuleBase" id="RU362119"/>
    </source>
</evidence>
<dbReference type="PANTHER" id="PTHR11575:SF24">
    <property type="entry name" value="5'-NUCLEOTIDASE"/>
    <property type="match status" value="1"/>
</dbReference>
<dbReference type="SUPFAM" id="SSF55816">
    <property type="entry name" value="5'-nucleotidase (syn. UDP-sugar hydrolase), C-terminal domain"/>
    <property type="match status" value="1"/>
</dbReference>
<dbReference type="InterPro" id="IPR036907">
    <property type="entry name" value="5'-Nucleotdase_C_sf"/>
</dbReference>
<keyword evidence="1" id="KW-0732">Signal</keyword>
<gene>
    <name evidence="5" type="ORF">SAMN04488503_1759</name>
</gene>
<dbReference type="GO" id="GO:0008253">
    <property type="term" value="F:5'-nucleotidase activity"/>
    <property type="evidence" value="ECO:0007669"/>
    <property type="project" value="TreeGrafter"/>
</dbReference>
<dbReference type="InterPro" id="IPR004843">
    <property type="entry name" value="Calcineurin-like_PHP"/>
</dbReference>
<protein>
    <submittedName>
        <fullName evidence="5">5'-nucleotidase</fullName>
    </submittedName>
</protein>
<dbReference type="GO" id="GO:0030288">
    <property type="term" value="C:outer membrane-bounded periplasmic space"/>
    <property type="evidence" value="ECO:0007669"/>
    <property type="project" value="TreeGrafter"/>
</dbReference>
<dbReference type="Proteomes" id="UP000198324">
    <property type="component" value="Unassembled WGS sequence"/>
</dbReference>
<dbReference type="InterPro" id="IPR006179">
    <property type="entry name" value="5_nucleotidase/apyrase"/>
</dbReference>
<name>A0A239A243_9BACT</name>
<evidence type="ECO:0000256" key="1">
    <source>
        <dbReference type="ARBA" id="ARBA00022729"/>
    </source>
</evidence>
<feature type="domain" description="5'-Nucleotidase C-terminal" evidence="4">
    <location>
        <begin position="409"/>
        <end position="554"/>
    </location>
</feature>
<organism evidence="5 6">
    <name type="scientific">Humidesulfovibrio mexicanus</name>
    <dbReference type="NCBI Taxonomy" id="147047"/>
    <lineage>
        <taxon>Bacteria</taxon>
        <taxon>Pseudomonadati</taxon>
        <taxon>Thermodesulfobacteriota</taxon>
        <taxon>Desulfovibrionia</taxon>
        <taxon>Desulfovibrionales</taxon>
        <taxon>Desulfovibrionaceae</taxon>
        <taxon>Humidesulfovibrio</taxon>
    </lineage>
</organism>
<dbReference type="Pfam" id="PF02872">
    <property type="entry name" value="5_nucleotid_C"/>
    <property type="match status" value="1"/>
</dbReference>
<evidence type="ECO:0000313" key="6">
    <source>
        <dbReference type="Proteomes" id="UP000198324"/>
    </source>
</evidence>
<reference evidence="5 6" key="1">
    <citation type="submission" date="2017-06" db="EMBL/GenBank/DDBJ databases">
        <authorList>
            <person name="Kim H.J."/>
            <person name="Triplett B.A."/>
        </authorList>
    </citation>
    <scope>NUCLEOTIDE SEQUENCE [LARGE SCALE GENOMIC DNA]</scope>
    <source>
        <strain evidence="5 6">DSM 13116</strain>
    </source>
</reference>
<comment type="similarity">
    <text evidence="2">Belongs to the 5'-nucleotidase family.</text>
</comment>
<dbReference type="InterPro" id="IPR029052">
    <property type="entry name" value="Metallo-depent_PP-like"/>
</dbReference>
<dbReference type="InterPro" id="IPR008334">
    <property type="entry name" value="5'-Nucleotdase_C"/>
</dbReference>
<dbReference type="GO" id="GO:0008768">
    <property type="term" value="F:UDP-sugar diphosphatase activity"/>
    <property type="evidence" value="ECO:0007669"/>
    <property type="project" value="TreeGrafter"/>
</dbReference>
<dbReference type="Gene3D" id="3.60.21.10">
    <property type="match status" value="1"/>
</dbReference>
<keyword evidence="2" id="KW-0378">Hydrolase</keyword>
<dbReference type="RefSeq" id="WP_179216949.1">
    <property type="nucleotide sequence ID" value="NZ_FZOC01000003.1"/>
</dbReference>
<evidence type="ECO:0000259" key="4">
    <source>
        <dbReference type="Pfam" id="PF02872"/>
    </source>
</evidence>
<dbReference type="PRINTS" id="PR01607">
    <property type="entry name" value="APYRASEFAMLY"/>
</dbReference>
<keyword evidence="6" id="KW-1185">Reference proteome</keyword>
<keyword evidence="2" id="KW-0547">Nucleotide-binding</keyword>
<dbReference type="CDD" id="cd07409">
    <property type="entry name" value="MPP_CD73_N"/>
    <property type="match status" value="1"/>
</dbReference>
<accession>A0A239A243</accession>
<dbReference type="PANTHER" id="PTHR11575">
    <property type="entry name" value="5'-NUCLEOTIDASE-RELATED"/>
    <property type="match status" value="1"/>
</dbReference>
<dbReference type="EMBL" id="FZOC01000003">
    <property type="protein sequence ID" value="SNR89361.1"/>
    <property type="molecule type" value="Genomic_DNA"/>
</dbReference>
<feature type="domain" description="Calcineurin-like phosphoesterase" evidence="3">
    <location>
        <begin position="51"/>
        <end position="272"/>
    </location>
</feature>
<proteinExistence type="inferred from homology"/>
<dbReference type="Pfam" id="PF00149">
    <property type="entry name" value="Metallophos"/>
    <property type="match status" value="1"/>
</dbReference>
<evidence type="ECO:0000259" key="3">
    <source>
        <dbReference type="Pfam" id="PF00149"/>
    </source>
</evidence>
<dbReference type="SUPFAM" id="SSF56300">
    <property type="entry name" value="Metallo-dependent phosphatases"/>
    <property type="match status" value="1"/>
</dbReference>
<evidence type="ECO:0000313" key="5">
    <source>
        <dbReference type="EMBL" id="SNR89361.1"/>
    </source>
</evidence>